<organism evidence="2 3">
    <name type="scientific">Marinobacter vinifirmus</name>
    <dbReference type="NCBI Taxonomy" id="355591"/>
    <lineage>
        <taxon>Bacteria</taxon>
        <taxon>Pseudomonadati</taxon>
        <taxon>Pseudomonadota</taxon>
        <taxon>Gammaproteobacteria</taxon>
        <taxon>Pseudomonadales</taxon>
        <taxon>Marinobacteraceae</taxon>
        <taxon>Marinobacter</taxon>
    </lineage>
</organism>
<protein>
    <submittedName>
        <fullName evidence="2">DUF4123 domain-containing protein</fullName>
    </submittedName>
</protein>
<evidence type="ECO:0000313" key="2">
    <source>
        <dbReference type="EMBL" id="TVT32468.1"/>
    </source>
</evidence>
<evidence type="ECO:0000259" key="1">
    <source>
        <dbReference type="Pfam" id="PF13503"/>
    </source>
</evidence>
<comment type="caution">
    <text evidence="2">The sequence shown here is derived from an EMBL/GenBank/DDBJ whole genome shotgun (WGS) entry which is preliminary data.</text>
</comment>
<gene>
    <name evidence="2" type="ORF">FHK81_12180</name>
</gene>
<feature type="domain" description="DUF4123" evidence="1">
    <location>
        <begin position="14"/>
        <end position="128"/>
    </location>
</feature>
<dbReference type="AlphaFoldDB" id="A0A558B7I7"/>
<dbReference type="Proteomes" id="UP000319142">
    <property type="component" value="Unassembled WGS sequence"/>
</dbReference>
<dbReference type="InterPro" id="IPR025391">
    <property type="entry name" value="DUF4123"/>
</dbReference>
<dbReference type="EMBL" id="VMRX01000032">
    <property type="protein sequence ID" value="TVT32468.1"/>
    <property type="molecule type" value="Genomic_DNA"/>
</dbReference>
<proteinExistence type="predicted"/>
<name>A0A558B7I7_9GAMM</name>
<dbReference type="Pfam" id="PF13503">
    <property type="entry name" value="DUF4123"/>
    <property type="match status" value="1"/>
</dbReference>
<accession>A0A558B7I7</accession>
<sequence length="180" mass="20888">MVVFAKPSTDKVRFLVLEAQQKPSVVRSLYEQTDAPKWLYLFAETDWQQYLAESPVVLEAKQQSPEYQWALKGLKEGRLIGLILESSESLESVTSWLRARLTVRFDGERQGLLRLYDPEVWQHLSPGTQDQADVIERVIYWYGESGQERWQITDRPNLFTMLPVPTLSETQWQALNTPDA</sequence>
<reference evidence="2 3" key="1">
    <citation type="submission" date="2019-07" db="EMBL/GenBank/DDBJ databases">
        <title>The pathways for chlorine oxyanion respiration interact through the shared metabolite chlorate.</title>
        <authorList>
            <person name="Barnum T.P."/>
            <person name="Cheng Y."/>
            <person name="Hill K.A."/>
            <person name="Lucas L.N."/>
            <person name="Carlson H.K."/>
            <person name="Coates J.D."/>
        </authorList>
    </citation>
    <scope>NUCLEOTIDE SEQUENCE [LARGE SCALE GENOMIC DNA]</scope>
    <source>
        <strain evidence="2">UCB</strain>
    </source>
</reference>
<evidence type="ECO:0000313" key="3">
    <source>
        <dbReference type="Proteomes" id="UP000319142"/>
    </source>
</evidence>